<organism evidence="4 5">
    <name type="scientific">Lacipirellula parvula</name>
    <dbReference type="NCBI Taxonomy" id="2650471"/>
    <lineage>
        <taxon>Bacteria</taxon>
        <taxon>Pseudomonadati</taxon>
        <taxon>Planctomycetota</taxon>
        <taxon>Planctomycetia</taxon>
        <taxon>Pirellulales</taxon>
        <taxon>Lacipirellulaceae</taxon>
        <taxon>Lacipirellula</taxon>
    </lineage>
</organism>
<dbReference type="RefSeq" id="WP_152097909.1">
    <property type="nucleotide sequence ID" value="NZ_AP021861.1"/>
</dbReference>
<accession>A0A5K7X5R6</accession>
<dbReference type="SMART" id="SM00849">
    <property type="entry name" value="Lactamase_B"/>
    <property type="match status" value="1"/>
</dbReference>
<dbReference type="Gene3D" id="3.40.50.10890">
    <property type="match status" value="1"/>
</dbReference>
<keyword evidence="1" id="KW-0378">Hydrolase</keyword>
<dbReference type="InterPro" id="IPR050698">
    <property type="entry name" value="MBL"/>
</dbReference>
<dbReference type="GO" id="GO:0004521">
    <property type="term" value="F:RNA endonuclease activity"/>
    <property type="evidence" value="ECO:0007669"/>
    <property type="project" value="TreeGrafter"/>
</dbReference>
<dbReference type="Gene3D" id="3.60.15.10">
    <property type="entry name" value="Ribonuclease Z/Hydroxyacylglutathione hydrolase-like"/>
    <property type="match status" value="1"/>
</dbReference>
<keyword evidence="5" id="KW-1185">Reference proteome</keyword>
<dbReference type="Pfam" id="PF07521">
    <property type="entry name" value="RMMBL"/>
    <property type="match status" value="1"/>
</dbReference>
<proteinExistence type="predicted"/>
<sequence>MATLTFHGAARTVTGSKYLLEADGAQVLVDCGLFQGLKELRELNWKPTPFDVRAVDAVVLTHAHLDHVGYLPRIVKQGFNRRIYATDATRDLAEIILLDSAKCQEQDAAYANRKGFSKHQPALPLYDDRDVERTLKLFQPVPRGEWFTPAAPIAMRFHDAGHLLGSNMIEAEIRNRPDPLRILFSGDVGRYDGPLYHDPAPPPECDYLVCESTYGDREHPETSILDALEEVVRRSVKRGGVMLIAAFAVGRAQQLLYLFQLLKSADRMPDIPIFIDSPMACDATAVYREHSEDHDLSDGVLDPDHPALGGRKVILARTAAESKKINQTAGPAVIIASSGMMTGGRIVHHLKQRMPDPRNTIIIGGYQAVGTRGRLIEDHAPFVRMFGQDVPLRAAVEKIPGLSGHADRSDLLRWLGQLSHAPKQTFLTHGEPHAADALAEELRTTRGWNVATPALGEKVQLD</sequence>
<gene>
    <name evidence="4" type="ORF">PLANPX_1450</name>
</gene>
<dbReference type="KEGG" id="lpav:PLANPX_1450"/>
<name>A0A5K7X5R6_9BACT</name>
<dbReference type="PANTHER" id="PTHR11203">
    <property type="entry name" value="CLEAVAGE AND POLYADENYLATION SPECIFICITY FACTOR FAMILY MEMBER"/>
    <property type="match status" value="1"/>
</dbReference>
<protein>
    <submittedName>
        <fullName evidence="4">Metallo-beta-lactamase</fullName>
    </submittedName>
</protein>
<reference evidence="5" key="1">
    <citation type="submission" date="2019-10" db="EMBL/GenBank/DDBJ databases">
        <title>Lacipirellula parvula gen. nov., sp. nov., representing a lineage of planctomycetes widespread in freshwater anoxic habitats, and description of the family Lacipirellulaceae.</title>
        <authorList>
            <person name="Dedysh S.N."/>
            <person name="Kulichevskaya I.S."/>
            <person name="Beletsky A.V."/>
            <person name="Rakitin A.L."/>
            <person name="Mardanov A.V."/>
            <person name="Ivanova A.A."/>
            <person name="Saltykova V.X."/>
            <person name="Rijpstra W.I.C."/>
            <person name="Sinninghe Damste J.S."/>
            <person name="Ravin N.V."/>
        </authorList>
    </citation>
    <scope>NUCLEOTIDE SEQUENCE [LARGE SCALE GENOMIC DNA]</scope>
    <source>
        <strain evidence="5">PX69</strain>
    </source>
</reference>
<dbReference type="SMART" id="SM01027">
    <property type="entry name" value="Beta-Casp"/>
    <property type="match status" value="1"/>
</dbReference>
<dbReference type="CDD" id="cd16295">
    <property type="entry name" value="TTHA0252-CPSF-like_MBL-fold"/>
    <property type="match status" value="1"/>
</dbReference>
<dbReference type="AlphaFoldDB" id="A0A5K7X5R6"/>
<dbReference type="Pfam" id="PF10996">
    <property type="entry name" value="Beta-Casp"/>
    <property type="match status" value="1"/>
</dbReference>
<feature type="domain" description="Beta-Casp" evidence="3">
    <location>
        <begin position="252"/>
        <end position="376"/>
    </location>
</feature>
<dbReference type="InterPro" id="IPR036866">
    <property type="entry name" value="RibonucZ/Hydroxyglut_hydro"/>
</dbReference>
<evidence type="ECO:0000259" key="3">
    <source>
        <dbReference type="SMART" id="SM01027"/>
    </source>
</evidence>
<dbReference type="Proteomes" id="UP000326837">
    <property type="component" value="Chromosome"/>
</dbReference>
<evidence type="ECO:0000256" key="1">
    <source>
        <dbReference type="ARBA" id="ARBA00022801"/>
    </source>
</evidence>
<dbReference type="EMBL" id="AP021861">
    <property type="protein sequence ID" value="BBO31838.1"/>
    <property type="molecule type" value="Genomic_DNA"/>
</dbReference>
<evidence type="ECO:0000259" key="2">
    <source>
        <dbReference type="SMART" id="SM00849"/>
    </source>
</evidence>
<dbReference type="PANTHER" id="PTHR11203:SF37">
    <property type="entry name" value="INTEGRATOR COMPLEX SUBUNIT 11"/>
    <property type="match status" value="1"/>
</dbReference>
<dbReference type="InterPro" id="IPR022712">
    <property type="entry name" value="Beta_Casp"/>
</dbReference>
<evidence type="ECO:0000313" key="4">
    <source>
        <dbReference type="EMBL" id="BBO31838.1"/>
    </source>
</evidence>
<dbReference type="InterPro" id="IPR001279">
    <property type="entry name" value="Metallo-B-lactamas"/>
</dbReference>
<dbReference type="Pfam" id="PF00753">
    <property type="entry name" value="Lactamase_B"/>
    <property type="match status" value="1"/>
</dbReference>
<dbReference type="GO" id="GO:0016787">
    <property type="term" value="F:hydrolase activity"/>
    <property type="evidence" value="ECO:0007669"/>
    <property type="project" value="UniProtKB-KW"/>
</dbReference>
<feature type="domain" description="Metallo-beta-lactamase" evidence="2">
    <location>
        <begin position="14"/>
        <end position="228"/>
    </location>
</feature>
<dbReference type="InterPro" id="IPR011108">
    <property type="entry name" value="RMMBL"/>
</dbReference>
<dbReference type="SUPFAM" id="SSF56281">
    <property type="entry name" value="Metallo-hydrolase/oxidoreductase"/>
    <property type="match status" value="1"/>
</dbReference>
<evidence type="ECO:0000313" key="5">
    <source>
        <dbReference type="Proteomes" id="UP000326837"/>
    </source>
</evidence>